<dbReference type="Gene3D" id="2.40.10.10">
    <property type="entry name" value="Trypsin-like serine proteases"/>
    <property type="match status" value="2"/>
</dbReference>
<evidence type="ECO:0008006" key="5">
    <source>
        <dbReference type="Google" id="ProtNLM"/>
    </source>
</evidence>
<organism evidence="3 4">
    <name type="scientific">Nocardioides islandensis</name>
    <dbReference type="NCBI Taxonomy" id="433663"/>
    <lineage>
        <taxon>Bacteria</taxon>
        <taxon>Bacillati</taxon>
        <taxon>Actinomycetota</taxon>
        <taxon>Actinomycetes</taxon>
        <taxon>Propionibacteriales</taxon>
        <taxon>Nocardioidaceae</taxon>
        <taxon>Nocardioides</taxon>
    </lineage>
</organism>
<dbReference type="Proteomes" id="UP000640489">
    <property type="component" value="Unassembled WGS sequence"/>
</dbReference>
<sequence>MRSAIPVGTKIDPAKGKPGGGTSGGTAVAETPVPQFGKVFFTEGNANYVCSGTATTSGNHDVVTTAGHCVNEGPGAYVTNFAFAPAYSNGSGPFGTWTAKTLYTTSQWATTGDYNYDVGFAVMNANGSGQSLTDVTGSYAPVFNAAKNQTMKAYGYPAARPFNGQQLYSCTGVVVPDTYGGSTDQGLACDMTGGSSGGGWIQNGSLASVTSFGYTGVKNILWGPYFGSVIQATYNAAQAG</sequence>
<comment type="caution">
    <text evidence="3">The sequence shown here is derived from an EMBL/GenBank/DDBJ whole genome shotgun (WGS) entry which is preliminary data.</text>
</comment>
<keyword evidence="4" id="KW-1185">Reference proteome</keyword>
<protein>
    <recommendedName>
        <fullName evidence="5">Peptidase</fullName>
    </recommendedName>
</protein>
<dbReference type="SUPFAM" id="SSF50494">
    <property type="entry name" value="Trypsin-like serine proteases"/>
    <property type="match status" value="1"/>
</dbReference>
<evidence type="ECO:0000256" key="1">
    <source>
        <dbReference type="ARBA" id="ARBA00022729"/>
    </source>
</evidence>
<evidence type="ECO:0000313" key="3">
    <source>
        <dbReference type="EMBL" id="MBF4763782.1"/>
    </source>
</evidence>
<dbReference type="PANTHER" id="PTHR15462:SF19">
    <property type="entry name" value="PEPTIDASE S1 DOMAIN-CONTAINING PROTEIN"/>
    <property type="match status" value="1"/>
</dbReference>
<proteinExistence type="predicted"/>
<reference evidence="3" key="1">
    <citation type="submission" date="2020-11" db="EMBL/GenBank/DDBJ databases">
        <title>Nocardioides sp. nov., isolated from Soil of Cynanchum wilfordii Hemsley rhizosphere.</title>
        <authorList>
            <person name="Lee J.-S."/>
            <person name="Suh M.K."/>
            <person name="Kim J.-S."/>
        </authorList>
    </citation>
    <scope>NUCLEOTIDE SEQUENCE</scope>
    <source>
        <strain evidence="3">KCTC 19275</strain>
    </source>
</reference>
<evidence type="ECO:0000256" key="2">
    <source>
        <dbReference type="SAM" id="MobiDB-lite"/>
    </source>
</evidence>
<feature type="region of interest" description="Disordered" evidence="2">
    <location>
        <begin position="1"/>
        <end position="26"/>
    </location>
</feature>
<dbReference type="InterPro" id="IPR043504">
    <property type="entry name" value="Peptidase_S1_PA_chymotrypsin"/>
</dbReference>
<dbReference type="InterPro" id="IPR009003">
    <property type="entry name" value="Peptidase_S1_PA"/>
</dbReference>
<keyword evidence="1" id="KW-0732">Signal</keyword>
<dbReference type="PANTHER" id="PTHR15462">
    <property type="entry name" value="SERINE PROTEASE"/>
    <property type="match status" value="1"/>
</dbReference>
<evidence type="ECO:0000313" key="4">
    <source>
        <dbReference type="Proteomes" id="UP000640489"/>
    </source>
</evidence>
<dbReference type="AlphaFoldDB" id="A0A930YEG6"/>
<name>A0A930YEG6_9ACTN</name>
<gene>
    <name evidence="3" type="ORF">ISU07_11655</name>
</gene>
<accession>A0A930YEG6</accession>
<dbReference type="InterPro" id="IPR050966">
    <property type="entry name" value="Glutamyl_endopeptidase"/>
</dbReference>
<dbReference type="EMBL" id="JADKPN010000006">
    <property type="protein sequence ID" value="MBF4763782.1"/>
    <property type="molecule type" value="Genomic_DNA"/>
</dbReference>